<name>A0ABW7QCI8_9MICO</name>
<sequence>MQLDLDRRDIHMADYARPLSVEIDDRLLLSALLRGTLLPYVPAIAEGWTFRAVTDAGGIDIAATGGFNGSPRLLVDDTEIGQFLSEDTLRIGARPTTR</sequence>
<organism evidence="1 2">
    <name type="scientific">Microbacterium alkaliflavum</name>
    <dbReference type="NCBI Taxonomy" id="3248839"/>
    <lineage>
        <taxon>Bacteria</taxon>
        <taxon>Bacillati</taxon>
        <taxon>Actinomycetota</taxon>
        <taxon>Actinomycetes</taxon>
        <taxon>Micrococcales</taxon>
        <taxon>Microbacteriaceae</taxon>
        <taxon>Microbacterium</taxon>
    </lineage>
</organism>
<accession>A0ABW7QCI8</accession>
<dbReference type="EMBL" id="JBIQWL010000010">
    <property type="protein sequence ID" value="MFH8252597.1"/>
    <property type="molecule type" value="Genomic_DNA"/>
</dbReference>
<evidence type="ECO:0000313" key="1">
    <source>
        <dbReference type="EMBL" id="MFH8252597.1"/>
    </source>
</evidence>
<comment type="caution">
    <text evidence="1">The sequence shown here is derived from an EMBL/GenBank/DDBJ whole genome shotgun (WGS) entry which is preliminary data.</text>
</comment>
<keyword evidence="2" id="KW-1185">Reference proteome</keyword>
<proteinExistence type="predicted"/>
<evidence type="ECO:0000313" key="2">
    <source>
        <dbReference type="Proteomes" id="UP001610861"/>
    </source>
</evidence>
<gene>
    <name evidence="1" type="ORF">ACH3VR_19680</name>
</gene>
<dbReference type="RefSeq" id="WP_397558027.1">
    <property type="nucleotide sequence ID" value="NZ_JBIQWL010000010.1"/>
</dbReference>
<dbReference type="Proteomes" id="UP001610861">
    <property type="component" value="Unassembled WGS sequence"/>
</dbReference>
<protein>
    <submittedName>
        <fullName evidence="1">Uncharacterized protein</fullName>
    </submittedName>
</protein>
<reference evidence="1 2" key="1">
    <citation type="submission" date="2024-09" db="EMBL/GenBank/DDBJ databases">
        <authorList>
            <person name="Pan X."/>
        </authorList>
    </citation>
    <scope>NUCLEOTIDE SEQUENCE [LARGE SCALE GENOMIC DNA]</scope>
    <source>
        <strain evidence="1 2">B2969</strain>
    </source>
</reference>